<name>K9EA18_9LACT</name>
<evidence type="ECO:0000313" key="7">
    <source>
        <dbReference type="Proteomes" id="UP000009875"/>
    </source>
</evidence>
<dbReference type="HOGENOM" id="CLU_000315_21_1_9"/>
<dbReference type="GO" id="GO:0005524">
    <property type="term" value="F:ATP binding"/>
    <property type="evidence" value="ECO:0007669"/>
    <property type="project" value="InterPro"/>
</dbReference>
<dbReference type="PROSITE" id="PS50966">
    <property type="entry name" value="ZF_SWIM"/>
    <property type="match status" value="1"/>
</dbReference>
<evidence type="ECO:0000256" key="2">
    <source>
        <dbReference type="PROSITE-ProRule" id="PRU00325"/>
    </source>
</evidence>
<gene>
    <name evidence="6" type="ORF">HMPREF9698_00376</name>
</gene>
<keyword evidence="1" id="KW-0378">Hydrolase</keyword>
<dbReference type="eggNOG" id="COG0553">
    <property type="taxonomic scope" value="Bacteria"/>
</dbReference>
<dbReference type="InterPro" id="IPR027417">
    <property type="entry name" value="P-loop_NTPase"/>
</dbReference>
<accession>K9EA18</accession>
<dbReference type="Pfam" id="PF08455">
    <property type="entry name" value="SNF2_assoc"/>
    <property type="match status" value="1"/>
</dbReference>
<evidence type="ECO:0000259" key="3">
    <source>
        <dbReference type="PROSITE" id="PS50966"/>
    </source>
</evidence>
<dbReference type="InterPro" id="IPR000330">
    <property type="entry name" value="SNF2_N"/>
</dbReference>
<feature type="domain" description="Helicase C-terminal" evidence="5">
    <location>
        <begin position="923"/>
        <end position="1085"/>
    </location>
</feature>
<dbReference type="Pfam" id="PF00176">
    <property type="entry name" value="SNF2-rel_dom"/>
    <property type="match status" value="1"/>
</dbReference>
<dbReference type="PROSITE" id="PS51194">
    <property type="entry name" value="HELICASE_CTER"/>
    <property type="match status" value="1"/>
</dbReference>
<dbReference type="FunFam" id="3.40.50.300:FF:000533">
    <property type="entry name" value="Helicase, Snf2 family"/>
    <property type="match status" value="1"/>
</dbReference>
<dbReference type="Pfam" id="PF04434">
    <property type="entry name" value="SWIM"/>
    <property type="match status" value="1"/>
</dbReference>
<dbReference type="PANTHER" id="PTHR10799">
    <property type="entry name" value="SNF2/RAD54 HELICASE FAMILY"/>
    <property type="match status" value="1"/>
</dbReference>
<dbReference type="PROSITE" id="PS51192">
    <property type="entry name" value="HELICASE_ATP_BIND_1"/>
    <property type="match status" value="1"/>
</dbReference>
<dbReference type="SMART" id="SM00487">
    <property type="entry name" value="DEXDc"/>
    <property type="match status" value="1"/>
</dbReference>
<dbReference type="Gene3D" id="3.40.50.300">
    <property type="entry name" value="P-loop containing nucleotide triphosphate hydrolases"/>
    <property type="match status" value="1"/>
</dbReference>
<evidence type="ECO:0000259" key="5">
    <source>
        <dbReference type="PROSITE" id="PS51194"/>
    </source>
</evidence>
<keyword evidence="2" id="KW-0863">Zinc-finger</keyword>
<organism evidence="6 7">
    <name type="scientific">Alloiococcus otitis ATCC 51267</name>
    <dbReference type="NCBI Taxonomy" id="883081"/>
    <lineage>
        <taxon>Bacteria</taxon>
        <taxon>Bacillati</taxon>
        <taxon>Bacillota</taxon>
        <taxon>Bacilli</taxon>
        <taxon>Lactobacillales</taxon>
        <taxon>Carnobacteriaceae</taxon>
        <taxon>Alloiococcus</taxon>
    </lineage>
</organism>
<dbReference type="GO" id="GO:0008270">
    <property type="term" value="F:zinc ion binding"/>
    <property type="evidence" value="ECO:0007669"/>
    <property type="project" value="UniProtKB-KW"/>
</dbReference>
<dbReference type="GO" id="GO:0016787">
    <property type="term" value="F:hydrolase activity"/>
    <property type="evidence" value="ECO:0007669"/>
    <property type="project" value="UniProtKB-KW"/>
</dbReference>
<keyword evidence="2" id="KW-0479">Metal-binding</keyword>
<dbReference type="InterPro" id="IPR013663">
    <property type="entry name" value="Helicase_SWF/SNF/SWI_bac"/>
</dbReference>
<dbReference type="InterPro" id="IPR049730">
    <property type="entry name" value="SNF2/RAD54-like_C"/>
</dbReference>
<dbReference type="OrthoDB" id="9760715at2"/>
<dbReference type="InterPro" id="IPR007527">
    <property type="entry name" value="Znf_SWIM"/>
</dbReference>
<dbReference type="Gene3D" id="3.40.50.10810">
    <property type="entry name" value="Tandem AAA-ATPase domain"/>
    <property type="match status" value="1"/>
</dbReference>
<feature type="domain" description="Helicase ATP-binding" evidence="4">
    <location>
        <begin position="651"/>
        <end position="813"/>
    </location>
</feature>
<dbReference type="InterPro" id="IPR001650">
    <property type="entry name" value="Helicase_C-like"/>
</dbReference>
<keyword evidence="2" id="KW-0862">Zinc</keyword>
<proteinExistence type="predicted"/>
<dbReference type="AlphaFoldDB" id="K9EA18"/>
<dbReference type="InterPro" id="IPR014001">
    <property type="entry name" value="Helicase_ATP-bd"/>
</dbReference>
<comment type="caution">
    <text evidence="6">The sequence shown here is derived from an EMBL/GenBank/DDBJ whole genome shotgun (WGS) entry which is preliminary data.</text>
</comment>
<dbReference type="EMBL" id="AGXA01000005">
    <property type="protein sequence ID" value="EKU94064.1"/>
    <property type="molecule type" value="Genomic_DNA"/>
</dbReference>
<dbReference type="Pfam" id="PF00271">
    <property type="entry name" value="Helicase_C"/>
    <property type="match status" value="1"/>
</dbReference>
<evidence type="ECO:0000256" key="1">
    <source>
        <dbReference type="ARBA" id="ARBA00022801"/>
    </source>
</evidence>
<dbReference type="PATRIC" id="fig|883081.3.peg.378"/>
<sequence>MFKKQFFPEATLRSLATNSTVYDRGVRLFEEGRVESCELDEDNHLAISDVNGNQDDYTTQISFLKNGVARRYHCTCPAFEQYAGACKHVIASMLNLNQIDLSDQDQPAKEDPRAGKKSQLDSYLADLEEDFQKLQINKYSSRSRNRLFFDFILNVSPYYYENAFEIYMKVGIDHMYVIKNVPDLVHTLLNNDDYVFGKNLTYHYKDHFIAPEDRAVLQELADIHANMEQVKASSYQSLTNKNELMIPNQMVGRLLRRLRQVDHASAHFGSSPTSITAIRDLEPIQYSNSLADFPLDFSLTREGSHYYFNMDGIKMNTQPISFFPESRLVVYDHVFYDLSQEDYQVLYSLVKFFHGLHTNEIPMKQDDLSHFMSTIYPTLSRYFDLALDPDIEKTIYQKELTAALYIDYKNKVLSLEPRFNYGQVTVNPIVNQTDQAGEGQVLIRDTVEEASLLDLLYQVLDGLEEEEDHFAISDFQAVSKAIYDGMGQLFESFDLYLTDAVRKLYYQRPNHKPVSIDVDYDANLLQVDFEMEDMASDDIKQILTQLKAGNDRFYKLSSGAILDLERDEFKELKEVADDLSLDPDQDDISNSFNIPLYQGLSLLENNNVDKSDQFMSLAKSLLEPKSISYEVPDQVQADLRPYQKTGYNWLKALDAYKFGGVLADDMGLGKTLQSITFIQSKLNELGGKYLIVCPSSVLYNWQYEFNQFTPEIQPTVIAGTAQEREEVIDQVKDKKNGVWISSYPLIQRDSDFYQGIHFETIILDESQAVKNDSAKTTRAVARLQAKNKFALSGTPIENNLNELWTLFSIIQPGMFQDKKNFKQMDQSVIAKKIKPFILRRLKGQVLDDLPEKTETTEYIELSKKQKQIYQTQQAMIQSQVQELLDNNEFERNSVQVLAGMTRLRQICCDPNLVTKQYDGDSAKLDRLMEYLAEAKQNGKRIVLFSQFTKMLDIIRDRLAENDYDYFYLDGQTKKEDRLDLTHRFNKGEKDLFLISLKAGGTGINLTGGDTVILYDSWWNPAIEDQAADRVHRFGQKKHVQVLRLIARGTIEERINELQEKKRDLVDSVIDSKGNQAITSLSKDEILQLLDVSASV</sequence>
<reference evidence="6 7" key="1">
    <citation type="submission" date="2012-09" db="EMBL/GenBank/DDBJ databases">
        <title>The Genome Sequence of Alloiococcus otitis ATCC 51267.</title>
        <authorList>
            <consortium name="The Broad Institute Genome Sequencing Platform"/>
            <person name="Earl A."/>
            <person name="Ward D."/>
            <person name="Feldgarden M."/>
            <person name="Gevers D."/>
            <person name="Huys G."/>
            <person name="Walker B."/>
            <person name="Young S.K."/>
            <person name="Zeng Q."/>
            <person name="Gargeya S."/>
            <person name="Fitzgerald M."/>
            <person name="Haas B."/>
            <person name="Abouelleil A."/>
            <person name="Alvarado L."/>
            <person name="Arachchi H.M."/>
            <person name="Berlin A.M."/>
            <person name="Chapman S.B."/>
            <person name="Goldberg J."/>
            <person name="Griggs A."/>
            <person name="Gujja S."/>
            <person name="Hansen M."/>
            <person name="Howarth C."/>
            <person name="Imamovic A."/>
            <person name="Larimer J."/>
            <person name="McCowen C."/>
            <person name="Montmayeur A."/>
            <person name="Murphy C."/>
            <person name="Neiman D."/>
            <person name="Pearson M."/>
            <person name="Priest M."/>
            <person name="Roberts A."/>
            <person name="Saif S."/>
            <person name="Shea T."/>
            <person name="Sisk P."/>
            <person name="Sykes S."/>
            <person name="Wortman J."/>
            <person name="Nusbaum C."/>
            <person name="Birren B."/>
        </authorList>
    </citation>
    <scope>NUCLEOTIDE SEQUENCE [LARGE SCALE GENOMIC DNA]</scope>
    <source>
        <strain evidence="6 7">ATCC 51267</strain>
    </source>
</reference>
<dbReference type="RefSeq" id="WP_003776786.1">
    <property type="nucleotide sequence ID" value="NZ_JH992957.1"/>
</dbReference>
<dbReference type="SUPFAM" id="SSF52540">
    <property type="entry name" value="P-loop containing nucleoside triphosphate hydrolases"/>
    <property type="match status" value="2"/>
</dbReference>
<feature type="domain" description="SWIM-type" evidence="3">
    <location>
        <begin position="57"/>
        <end position="97"/>
    </location>
</feature>
<protein>
    <submittedName>
        <fullName evidence="6">Uncharacterized protein</fullName>
    </submittedName>
</protein>
<dbReference type="SMART" id="SM00490">
    <property type="entry name" value="HELICc"/>
    <property type="match status" value="1"/>
</dbReference>
<evidence type="ECO:0000259" key="4">
    <source>
        <dbReference type="PROSITE" id="PS51192"/>
    </source>
</evidence>
<keyword evidence="7" id="KW-1185">Reference proteome</keyword>
<dbReference type="STRING" id="883081.HMPREF9698_00376"/>
<dbReference type="Proteomes" id="UP000009875">
    <property type="component" value="Unassembled WGS sequence"/>
</dbReference>
<evidence type="ECO:0000313" key="6">
    <source>
        <dbReference type="EMBL" id="EKU94064.1"/>
    </source>
</evidence>
<dbReference type="CDD" id="cd18793">
    <property type="entry name" value="SF2_C_SNF"/>
    <property type="match status" value="1"/>
</dbReference>
<dbReference type="InterPro" id="IPR038718">
    <property type="entry name" value="SNF2-like_sf"/>
</dbReference>